<reference evidence="2 3" key="1">
    <citation type="submission" date="2015-09" db="EMBL/GenBank/DDBJ databases">
        <title>Draft Genome Sequence of Pseudoalteromonas lipolytica UCD-48B.</title>
        <authorList>
            <person name="Krusor M."/>
            <person name="Coil D.A."/>
            <person name="Lang J.M."/>
            <person name="Eisen J.A."/>
            <person name="Alexiev A."/>
        </authorList>
    </citation>
    <scope>NUCLEOTIDE SEQUENCE [LARGE SCALE GENOMIC DNA]</scope>
    <source>
        <strain evidence="2 3">UCD-48B</strain>
    </source>
</reference>
<dbReference type="Gene3D" id="2.60.40.10">
    <property type="entry name" value="Immunoglobulins"/>
    <property type="match status" value="3"/>
</dbReference>
<dbReference type="SUPFAM" id="SSF49299">
    <property type="entry name" value="PKD domain"/>
    <property type="match status" value="1"/>
</dbReference>
<evidence type="ECO:0000259" key="1">
    <source>
        <dbReference type="Pfam" id="PF19077"/>
    </source>
</evidence>
<organism evidence="2 3">
    <name type="scientific">Pseudoalteromonas lipolytica</name>
    <dbReference type="NCBI Taxonomy" id="570156"/>
    <lineage>
        <taxon>Bacteria</taxon>
        <taxon>Pseudomonadati</taxon>
        <taxon>Pseudomonadota</taxon>
        <taxon>Gammaproteobacteria</taxon>
        <taxon>Alteromonadales</taxon>
        <taxon>Pseudoalteromonadaceae</taxon>
        <taxon>Pseudoalteromonas</taxon>
    </lineage>
</organism>
<name>A0A0P7D5H5_9GAMM</name>
<protein>
    <recommendedName>
        <fullName evidence="1">Bacterial Ig-like domain-containing protein</fullName>
    </recommendedName>
</protein>
<dbReference type="NCBIfam" id="NF033510">
    <property type="entry name" value="Ca_tandemer"/>
    <property type="match status" value="3"/>
</dbReference>
<dbReference type="InterPro" id="IPR035986">
    <property type="entry name" value="PKD_dom_sf"/>
</dbReference>
<evidence type="ECO:0000313" key="2">
    <source>
        <dbReference type="EMBL" id="KPM75262.1"/>
    </source>
</evidence>
<comment type="caution">
    <text evidence="2">The sequence shown here is derived from an EMBL/GenBank/DDBJ whole genome shotgun (WGS) entry which is preliminary data.</text>
</comment>
<dbReference type="Pfam" id="PF19077">
    <property type="entry name" value="Big_13"/>
    <property type="match status" value="3"/>
</dbReference>
<proteinExistence type="predicted"/>
<accession>A0A0P7D5H5</accession>
<feature type="domain" description="Bacterial Ig-like" evidence="1">
    <location>
        <begin position="4"/>
        <end position="66"/>
    </location>
</feature>
<feature type="non-terminal residue" evidence="2">
    <location>
        <position position="281"/>
    </location>
</feature>
<feature type="non-terminal residue" evidence="2">
    <location>
        <position position="1"/>
    </location>
</feature>
<evidence type="ECO:0000313" key="3">
    <source>
        <dbReference type="Proteomes" id="UP000050378"/>
    </source>
</evidence>
<gene>
    <name evidence="2" type="ORF">AOG27_20865</name>
</gene>
<dbReference type="EMBL" id="LJTC01000030">
    <property type="protein sequence ID" value="KPM75262.1"/>
    <property type="molecule type" value="Genomic_DNA"/>
</dbReference>
<dbReference type="InterPro" id="IPR044016">
    <property type="entry name" value="Big_13"/>
</dbReference>
<dbReference type="InterPro" id="IPR013783">
    <property type="entry name" value="Ig-like_fold"/>
</dbReference>
<feature type="domain" description="Bacterial Ig-like" evidence="1">
    <location>
        <begin position="172"/>
        <end position="253"/>
    </location>
</feature>
<dbReference type="Proteomes" id="UP000050378">
    <property type="component" value="Unassembled WGS sequence"/>
</dbReference>
<dbReference type="STRING" id="570156.AOG27_20865"/>
<dbReference type="AlphaFoldDB" id="A0A0P7D5H5"/>
<dbReference type="RefSeq" id="WP_200909122.1">
    <property type="nucleotide sequence ID" value="NZ_LJTC01000030.1"/>
</dbReference>
<sequence length="281" mass="27727">PQGSTVTVVFTDANNNSHTVTTVMQSNGTWSVAASTLLAEGEYTVTATVSDQAGNPATASATGEIDITAPTISLDTLADSNDVTPLISGQTTGAAVGSLVLLTITDSAGNVQSATATVQADGSWSVEPSTALAEGDYTVVATVSDAAGNEGSDTETGTIDVTAPTISIDAPALTNDNTPTVTGTSDLANTSLAVTFTDADGISHSVTVTTDASGNWSAEAGQALADGNYTVSASISDAAGNNSSASDSGEVDTIPPELAFVPTFLLGQLVTLSGTSDLPAG</sequence>
<feature type="domain" description="Bacterial Ig-like" evidence="1">
    <location>
        <begin position="81"/>
        <end position="160"/>
    </location>
</feature>